<name>A0A9Q3KFK6_9BASI</name>
<accession>A0A9Q3KFK6</accession>
<keyword evidence="3" id="KW-1185">Reference proteome</keyword>
<dbReference type="EMBL" id="AVOT02108134">
    <property type="protein sequence ID" value="MBW0580678.1"/>
    <property type="molecule type" value="Genomic_DNA"/>
</dbReference>
<dbReference type="Proteomes" id="UP000765509">
    <property type="component" value="Unassembled WGS sequence"/>
</dbReference>
<dbReference type="AlphaFoldDB" id="A0A9Q3KFK6"/>
<comment type="caution">
    <text evidence="2">The sequence shown here is derived from an EMBL/GenBank/DDBJ whole genome shotgun (WGS) entry which is preliminary data.</text>
</comment>
<evidence type="ECO:0000313" key="3">
    <source>
        <dbReference type="Proteomes" id="UP000765509"/>
    </source>
</evidence>
<reference evidence="2" key="1">
    <citation type="submission" date="2021-03" db="EMBL/GenBank/DDBJ databases">
        <title>Draft genome sequence of rust myrtle Austropuccinia psidii MF-1, a brazilian biotype.</title>
        <authorList>
            <person name="Quecine M.C."/>
            <person name="Pachon D.M.R."/>
            <person name="Bonatelli M.L."/>
            <person name="Correr F.H."/>
            <person name="Franceschini L.M."/>
            <person name="Leite T.F."/>
            <person name="Margarido G.R.A."/>
            <person name="Almeida C.A."/>
            <person name="Ferrarezi J.A."/>
            <person name="Labate C.A."/>
        </authorList>
    </citation>
    <scope>NUCLEOTIDE SEQUENCE</scope>
    <source>
        <strain evidence="2">MF-1</strain>
    </source>
</reference>
<organism evidence="2 3">
    <name type="scientific">Austropuccinia psidii MF-1</name>
    <dbReference type="NCBI Taxonomy" id="1389203"/>
    <lineage>
        <taxon>Eukaryota</taxon>
        <taxon>Fungi</taxon>
        <taxon>Dikarya</taxon>
        <taxon>Basidiomycota</taxon>
        <taxon>Pucciniomycotina</taxon>
        <taxon>Pucciniomycetes</taxon>
        <taxon>Pucciniales</taxon>
        <taxon>Sphaerophragmiaceae</taxon>
        <taxon>Austropuccinia</taxon>
    </lineage>
</organism>
<feature type="region of interest" description="Disordered" evidence="1">
    <location>
        <begin position="45"/>
        <end position="91"/>
    </location>
</feature>
<evidence type="ECO:0000313" key="2">
    <source>
        <dbReference type="EMBL" id="MBW0580678.1"/>
    </source>
</evidence>
<proteinExistence type="predicted"/>
<sequence length="91" mass="10290">MEKLHELLPDCEKIPWPSKHFEVTQWMASIDGKENMMLLKAEWRKNNPLPPKPLQKQAPVASSSNSNVKKQVQAQKKGKGKAPATKPYIQG</sequence>
<evidence type="ECO:0000256" key="1">
    <source>
        <dbReference type="SAM" id="MobiDB-lite"/>
    </source>
</evidence>
<protein>
    <submittedName>
        <fullName evidence="2">Uncharacterized protein</fullName>
    </submittedName>
</protein>
<gene>
    <name evidence="2" type="ORF">O181_120393</name>
</gene>